<feature type="region of interest" description="Disordered" evidence="1">
    <location>
        <begin position="1"/>
        <end position="33"/>
    </location>
</feature>
<feature type="compositionally biased region" description="Low complexity" evidence="1">
    <location>
        <begin position="416"/>
        <end position="435"/>
    </location>
</feature>
<organism evidence="2 3">
    <name type="scientific">Aulographum hederae CBS 113979</name>
    <dbReference type="NCBI Taxonomy" id="1176131"/>
    <lineage>
        <taxon>Eukaryota</taxon>
        <taxon>Fungi</taxon>
        <taxon>Dikarya</taxon>
        <taxon>Ascomycota</taxon>
        <taxon>Pezizomycotina</taxon>
        <taxon>Dothideomycetes</taxon>
        <taxon>Pleosporomycetidae</taxon>
        <taxon>Aulographales</taxon>
        <taxon>Aulographaceae</taxon>
    </lineage>
</organism>
<feature type="compositionally biased region" description="Low complexity" evidence="1">
    <location>
        <begin position="492"/>
        <end position="542"/>
    </location>
</feature>
<dbReference type="OrthoDB" id="428854at2759"/>
<feature type="compositionally biased region" description="Low complexity" evidence="1">
    <location>
        <begin position="375"/>
        <end position="384"/>
    </location>
</feature>
<proteinExistence type="predicted"/>
<feature type="compositionally biased region" description="Pro residues" evidence="1">
    <location>
        <begin position="385"/>
        <end position="397"/>
    </location>
</feature>
<dbReference type="AlphaFoldDB" id="A0A6G1H592"/>
<sequence length="642" mass="67177">MSGNPFRRSQAPNNPSTAWGNHTNHDSHTADEAATRFPALDTCILVLNPNSNTTSSAVAAPPARIKKVRISSPPRSPPLSSTPYSEDDEYSSPTYPKSPPFFKTSFGVDAGADSFERDAASESEGTEDEELARNTRQNSIGLNSEEQPDKMMSVSGVPRNPFSRTLANMEPSAGATVQQNASGSKENQKPAMDVDAFTRMLMTGHATPTPPENHTAGATNSQKSAATLGVDSSSSTDTSSISRQSVFDHPHELHPESPRTSYERTSFDDDDRAKLMGDGPKPPKKKPPPPQRHHGKAVVPKGPQTVSFSDFEPSVPPPIQAPVGGNAALRPHTLHRTPSDLNKPLPPPPDTPTESGAPELADMEQQHSSKPLPAPTTTETDTQPQPQPQSPMPPPPSSSKRTAPTPPLARRQSQLRSTASNSSPAPRSRSNTASSYQDLDQPNSYPPSLAESTSSVSGVKTAPPPPPPARRGGAGGGSLAGSSHTPAGLDLGSSSSTQTASATGSGIARSPSTSIKSPPIPPASRRLSSSQRSSPASIAPAIVSPPPPPPPRRASGRSSLDGTGRGSLELSRQVSAGSRRESREVKSAGVVEQRGEDAGRGEGEGASEGADGKDILADMLALQREVDALRGRYGSGEKEDEG</sequence>
<protein>
    <submittedName>
        <fullName evidence="2">Uncharacterized protein</fullName>
    </submittedName>
</protein>
<feature type="compositionally biased region" description="Polar residues" evidence="1">
    <location>
        <begin position="10"/>
        <end position="22"/>
    </location>
</feature>
<evidence type="ECO:0000313" key="3">
    <source>
        <dbReference type="Proteomes" id="UP000800041"/>
    </source>
</evidence>
<name>A0A6G1H592_9PEZI</name>
<dbReference type="Proteomes" id="UP000800041">
    <property type="component" value="Unassembled WGS sequence"/>
</dbReference>
<evidence type="ECO:0000313" key="2">
    <source>
        <dbReference type="EMBL" id="KAF1988190.1"/>
    </source>
</evidence>
<feature type="compositionally biased region" description="Low complexity" evidence="1">
    <location>
        <begin position="231"/>
        <end position="242"/>
    </location>
</feature>
<accession>A0A6G1H592</accession>
<feature type="compositionally biased region" description="Basic and acidic residues" evidence="1">
    <location>
        <begin position="23"/>
        <end position="33"/>
    </location>
</feature>
<feature type="compositionally biased region" description="Pro residues" evidence="1">
    <location>
        <begin position="543"/>
        <end position="552"/>
    </location>
</feature>
<keyword evidence="3" id="KW-1185">Reference proteome</keyword>
<feature type="compositionally biased region" description="Basic and acidic residues" evidence="1">
    <location>
        <begin position="593"/>
        <end position="603"/>
    </location>
</feature>
<gene>
    <name evidence="2" type="ORF">K402DRAFT_452915</name>
</gene>
<feature type="compositionally biased region" description="Basic residues" evidence="1">
    <location>
        <begin position="282"/>
        <end position="296"/>
    </location>
</feature>
<feature type="compositionally biased region" description="Polar residues" evidence="1">
    <location>
        <begin position="175"/>
        <end position="185"/>
    </location>
</feature>
<feature type="compositionally biased region" description="Polar residues" evidence="1">
    <location>
        <begin position="134"/>
        <end position="145"/>
    </location>
</feature>
<feature type="region of interest" description="Disordered" evidence="1">
    <location>
        <begin position="49"/>
        <end position="616"/>
    </location>
</feature>
<dbReference type="EMBL" id="ML977149">
    <property type="protein sequence ID" value="KAF1988190.1"/>
    <property type="molecule type" value="Genomic_DNA"/>
</dbReference>
<feature type="compositionally biased region" description="Basic and acidic residues" evidence="1">
    <location>
        <begin position="246"/>
        <end position="275"/>
    </location>
</feature>
<feature type="compositionally biased region" description="Polar residues" evidence="1">
    <location>
        <begin position="216"/>
        <end position="225"/>
    </location>
</feature>
<reference evidence="2" key="1">
    <citation type="journal article" date="2020" name="Stud. Mycol.">
        <title>101 Dothideomycetes genomes: a test case for predicting lifestyles and emergence of pathogens.</title>
        <authorList>
            <person name="Haridas S."/>
            <person name="Albert R."/>
            <person name="Binder M."/>
            <person name="Bloem J."/>
            <person name="Labutti K."/>
            <person name="Salamov A."/>
            <person name="Andreopoulos B."/>
            <person name="Baker S."/>
            <person name="Barry K."/>
            <person name="Bills G."/>
            <person name="Bluhm B."/>
            <person name="Cannon C."/>
            <person name="Castanera R."/>
            <person name="Culley D."/>
            <person name="Daum C."/>
            <person name="Ezra D."/>
            <person name="Gonzalez J."/>
            <person name="Henrissat B."/>
            <person name="Kuo A."/>
            <person name="Liang C."/>
            <person name="Lipzen A."/>
            <person name="Lutzoni F."/>
            <person name="Magnuson J."/>
            <person name="Mondo S."/>
            <person name="Nolan M."/>
            <person name="Ohm R."/>
            <person name="Pangilinan J."/>
            <person name="Park H.-J."/>
            <person name="Ramirez L."/>
            <person name="Alfaro M."/>
            <person name="Sun H."/>
            <person name="Tritt A."/>
            <person name="Yoshinaga Y."/>
            <person name="Zwiers L.-H."/>
            <person name="Turgeon B."/>
            <person name="Goodwin S."/>
            <person name="Spatafora J."/>
            <person name="Crous P."/>
            <person name="Grigoriev I."/>
        </authorList>
    </citation>
    <scope>NUCLEOTIDE SEQUENCE</scope>
    <source>
        <strain evidence="2">CBS 113979</strain>
    </source>
</reference>
<evidence type="ECO:0000256" key="1">
    <source>
        <dbReference type="SAM" id="MobiDB-lite"/>
    </source>
</evidence>